<dbReference type="SUPFAM" id="SSF52047">
    <property type="entry name" value="RNI-like"/>
    <property type="match status" value="1"/>
</dbReference>
<dbReference type="SMART" id="SM00368">
    <property type="entry name" value="LRR_RI"/>
    <property type="match status" value="8"/>
</dbReference>
<evidence type="ECO:0000259" key="3">
    <source>
        <dbReference type="PROSITE" id="PS50222"/>
    </source>
</evidence>
<dbReference type="PROSITE" id="PS50222">
    <property type="entry name" value="EF_HAND_2"/>
    <property type="match status" value="2"/>
</dbReference>
<dbReference type="InterPro" id="IPR032675">
    <property type="entry name" value="LRR_dom_sf"/>
</dbReference>
<name>A0ABD3WYE4_SINWO</name>
<dbReference type="AlphaFoldDB" id="A0ABD3WYE4"/>
<dbReference type="InterPro" id="IPR018247">
    <property type="entry name" value="EF_Hand_1_Ca_BS"/>
</dbReference>
<dbReference type="Gene3D" id="3.80.10.10">
    <property type="entry name" value="Ribonuclease Inhibitor"/>
    <property type="match status" value="3"/>
</dbReference>
<evidence type="ECO:0000256" key="2">
    <source>
        <dbReference type="SAM" id="MobiDB-lite"/>
    </source>
</evidence>
<feature type="domain" description="EF-hand" evidence="3">
    <location>
        <begin position="434"/>
        <end position="469"/>
    </location>
</feature>
<evidence type="ECO:0000313" key="5">
    <source>
        <dbReference type="Proteomes" id="UP001634394"/>
    </source>
</evidence>
<dbReference type="InterPro" id="IPR052394">
    <property type="entry name" value="LRR-containing"/>
</dbReference>
<dbReference type="EMBL" id="JBJQND010000004">
    <property type="protein sequence ID" value="KAL3878506.1"/>
    <property type="molecule type" value="Genomic_DNA"/>
</dbReference>
<dbReference type="SMART" id="SM00054">
    <property type="entry name" value="EFh"/>
    <property type="match status" value="2"/>
</dbReference>
<sequence length="545" mass="61558">MMEAFQSDNAMTTNKNSRIISRAKLTSKNGYHIIWKTQLWAEPEAPFNSTSQKSRQIPDRRDKDYKDEQDTRDKRAISKREIVDADVIDPCQRIYLNACKLYHVTPSSHFFRSLRQVDIDVPNHSLGPMGTKSVAVALVKNITVQRLNLAGNKMGSDGVRYLMEMLEENNTITVINLSDNDIGTLGMKTLTDALKSNRFIRSLDISENNIKDEDSRYLAELIEENSVLQDLRASYNSLGDKAGMSIGYALGYNSTLLSLDLSWNHLRQDGAIALCCGLKDNTGLETLNIAWNGFGVEGCHEMGKILKINRSLCELDLTANRVTIDAFKQLLKGLTHNGHIRTLKIGTNPITTDGATAILRAIADDRCTSLCHLDLSNVSVDDNFVDMLHELQKTRPLTVTYGITLRMDDIRMGQDWAVVDTDDPVTILFEYMKLRNLRLIDLFHSFDKDNSDTLTREELRCGLESFDIPLSQRSLDILMSKLDRNKDGQVDFEELLAKHKEHVRRIAKVKKEAGSSIRHSKSFERLEQLREAVRVRIATSSASSS</sequence>
<dbReference type="Proteomes" id="UP001634394">
    <property type="component" value="Unassembled WGS sequence"/>
</dbReference>
<evidence type="ECO:0000256" key="1">
    <source>
        <dbReference type="ARBA" id="ARBA00022837"/>
    </source>
</evidence>
<comment type="caution">
    <text evidence="4">The sequence shown here is derived from an EMBL/GenBank/DDBJ whole genome shotgun (WGS) entry which is preliminary data.</text>
</comment>
<evidence type="ECO:0000313" key="4">
    <source>
        <dbReference type="EMBL" id="KAL3878506.1"/>
    </source>
</evidence>
<dbReference type="Gene3D" id="1.10.238.10">
    <property type="entry name" value="EF-hand"/>
    <property type="match status" value="1"/>
</dbReference>
<dbReference type="PANTHER" id="PTHR24114:SF2">
    <property type="entry name" value="F-BOX DOMAIN-CONTAINING PROTEIN-RELATED"/>
    <property type="match status" value="1"/>
</dbReference>
<proteinExistence type="predicted"/>
<dbReference type="Pfam" id="PF13499">
    <property type="entry name" value="EF-hand_7"/>
    <property type="match status" value="1"/>
</dbReference>
<protein>
    <recommendedName>
        <fullName evidence="3">EF-hand domain-containing protein</fullName>
    </recommendedName>
</protein>
<reference evidence="4 5" key="1">
    <citation type="submission" date="2024-11" db="EMBL/GenBank/DDBJ databases">
        <title>Chromosome-level genome assembly of the freshwater bivalve Anodonta woodiana.</title>
        <authorList>
            <person name="Chen X."/>
        </authorList>
    </citation>
    <scope>NUCLEOTIDE SEQUENCE [LARGE SCALE GENOMIC DNA]</scope>
    <source>
        <strain evidence="4">MN2024</strain>
        <tissue evidence="4">Gills</tissue>
    </source>
</reference>
<gene>
    <name evidence="4" type="ORF">ACJMK2_030848</name>
</gene>
<organism evidence="4 5">
    <name type="scientific">Sinanodonta woodiana</name>
    <name type="common">Chinese pond mussel</name>
    <name type="synonym">Anodonta woodiana</name>
    <dbReference type="NCBI Taxonomy" id="1069815"/>
    <lineage>
        <taxon>Eukaryota</taxon>
        <taxon>Metazoa</taxon>
        <taxon>Spiralia</taxon>
        <taxon>Lophotrochozoa</taxon>
        <taxon>Mollusca</taxon>
        <taxon>Bivalvia</taxon>
        <taxon>Autobranchia</taxon>
        <taxon>Heteroconchia</taxon>
        <taxon>Palaeoheterodonta</taxon>
        <taxon>Unionida</taxon>
        <taxon>Unionoidea</taxon>
        <taxon>Unionidae</taxon>
        <taxon>Unioninae</taxon>
        <taxon>Sinanodonta</taxon>
    </lineage>
</organism>
<accession>A0ABD3WYE4</accession>
<keyword evidence="5" id="KW-1185">Reference proteome</keyword>
<keyword evidence="1" id="KW-0106">Calcium</keyword>
<dbReference type="InterPro" id="IPR001611">
    <property type="entry name" value="Leu-rich_rpt"/>
</dbReference>
<dbReference type="PANTHER" id="PTHR24114">
    <property type="entry name" value="LEUCINE RICH REPEAT FAMILY PROTEIN"/>
    <property type="match status" value="1"/>
</dbReference>
<feature type="domain" description="EF-hand" evidence="3">
    <location>
        <begin position="470"/>
        <end position="505"/>
    </location>
</feature>
<dbReference type="InterPro" id="IPR002048">
    <property type="entry name" value="EF_hand_dom"/>
</dbReference>
<dbReference type="CDD" id="cd00051">
    <property type="entry name" value="EFh"/>
    <property type="match status" value="1"/>
</dbReference>
<feature type="compositionally biased region" description="Basic and acidic residues" evidence="2">
    <location>
        <begin position="56"/>
        <end position="74"/>
    </location>
</feature>
<dbReference type="PROSITE" id="PS00018">
    <property type="entry name" value="EF_HAND_1"/>
    <property type="match status" value="2"/>
</dbReference>
<feature type="region of interest" description="Disordered" evidence="2">
    <location>
        <begin position="45"/>
        <end position="74"/>
    </location>
</feature>
<dbReference type="SUPFAM" id="SSF47473">
    <property type="entry name" value="EF-hand"/>
    <property type="match status" value="1"/>
</dbReference>
<dbReference type="InterPro" id="IPR011992">
    <property type="entry name" value="EF-hand-dom_pair"/>
</dbReference>
<dbReference type="Pfam" id="PF13516">
    <property type="entry name" value="LRR_6"/>
    <property type="match status" value="6"/>
</dbReference>